<dbReference type="GO" id="GO:0005634">
    <property type="term" value="C:nucleus"/>
    <property type="evidence" value="ECO:0007669"/>
    <property type="project" value="UniProtKB-SubCell"/>
</dbReference>
<proteinExistence type="predicted"/>
<reference evidence="7" key="1">
    <citation type="submission" date="2000-07" db="EMBL/GenBank/DDBJ databases">
        <authorList>
            <person name="Schulte U."/>
            <person name="Aign V."/>
            <person name="Hoheisel J."/>
            <person name="Brandt P."/>
            <person name="Fartmann B."/>
            <person name="Holland R."/>
            <person name="Nyakatura G."/>
            <person name="Mewes H.W."/>
            <person name="Mannhaupt G."/>
        </authorList>
    </citation>
    <scope>NUCLEOTIDE SEQUENCE</scope>
</reference>
<evidence type="ECO:0000256" key="1">
    <source>
        <dbReference type="ARBA" id="ARBA00004123"/>
    </source>
</evidence>
<dbReference type="GO" id="GO:0000976">
    <property type="term" value="F:transcription cis-regulatory region binding"/>
    <property type="evidence" value="ECO:0007669"/>
    <property type="project" value="TreeGrafter"/>
</dbReference>
<evidence type="ECO:0000256" key="2">
    <source>
        <dbReference type="ARBA" id="ARBA00022833"/>
    </source>
</evidence>
<keyword evidence="4" id="KW-0238">DNA-binding</keyword>
<dbReference type="PANTHER" id="PTHR37534">
    <property type="entry name" value="TRANSCRIPTIONAL ACTIVATOR PROTEIN UGA3"/>
    <property type="match status" value="1"/>
</dbReference>
<evidence type="ECO:0000256" key="4">
    <source>
        <dbReference type="ARBA" id="ARBA00023125"/>
    </source>
</evidence>
<dbReference type="HOGENOM" id="CLU_014924_2_0_1"/>
<dbReference type="VEuPathDB" id="FungiDB:NCU05414"/>
<accession>Q96U07</accession>
<evidence type="ECO:0000313" key="7">
    <source>
        <dbReference type="EMBL" id="CAD11325.1"/>
    </source>
</evidence>
<keyword evidence="3" id="KW-0805">Transcription regulation</keyword>
<evidence type="ECO:0000256" key="6">
    <source>
        <dbReference type="ARBA" id="ARBA00023242"/>
    </source>
</evidence>
<dbReference type="GO" id="GO:0045944">
    <property type="term" value="P:positive regulation of transcription by RNA polymerase II"/>
    <property type="evidence" value="ECO:0007669"/>
    <property type="project" value="TreeGrafter"/>
</dbReference>
<protein>
    <submittedName>
        <fullName evidence="7">Uncharacterized protein B7F21.070</fullName>
    </submittedName>
</protein>
<dbReference type="Pfam" id="PF11951">
    <property type="entry name" value="Fungal_trans_2"/>
    <property type="match status" value="1"/>
</dbReference>
<evidence type="ECO:0000256" key="5">
    <source>
        <dbReference type="ARBA" id="ARBA00023163"/>
    </source>
</evidence>
<reference evidence="7" key="2">
    <citation type="submission" date="2001-11" db="EMBL/GenBank/DDBJ databases">
        <authorList>
            <person name="German Neurospora genome project"/>
        </authorList>
    </citation>
    <scope>NUCLEOTIDE SEQUENCE</scope>
</reference>
<dbReference type="CDD" id="cd12148">
    <property type="entry name" value="fungal_TF_MHR"/>
    <property type="match status" value="1"/>
</dbReference>
<comment type="subcellular location">
    <subcellularLocation>
        <location evidence="1">Nucleus</location>
    </subcellularLocation>
</comment>
<dbReference type="PhylomeDB" id="Q96U07"/>
<dbReference type="PANTHER" id="PTHR37534:SF15">
    <property type="entry name" value="ZN(II)2CYS6 TRANSCRIPTION FACTOR (EUROFUNG)"/>
    <property type="match status" value="1"/>
</dbReference>
<keyword evidence="6" id="KW-0539">Nucleus</keyword>
<gene>
    <name evidence="7" type="primary">B7F21.070</name>
</gene>
<keyword evidence="5" id="KW-0804">Transcription</keyword>
<organism evidence="7">
    <name type="scientific">Neurospora crassa</name>
    <dbReference type="NCBI Taxonomy" id="5141"/>
    <lineage>
        <taxon>Eukaryota</taxon>
        <taxon>Fungi</taxon>
        <taxon>Dikarya</taxon>
        <taxon>Ascomycota</taxon>
        <taxon>Pezizomycotina</taxon>
        <taxon>Sordariomycetes</taxon>
        <taxon>Sordariomycetidae</taxon>
        <taxon>Sordariales</taxon>
        <taxon>Sordariaceae</taxon>
        <taxon>Neurospora</taxon>
    </lineage>
</organism>
<dbReference type="GO" id="GO:0003700">
    <property type="term" value="F:DNA-binding transcription factor activity"/>
    <property type="evidence" value="ECO:0007669"/>
    <property type="project" value="TreeGrafter"/>
</dbReference>
<evidence type="ECO:0000256" key="3">
    <source>
        <dbReference type="ARBA" id="ARBA00023015"/>
    </source>
</evidence>
<name>Q96U07_NEUCS</name>
<accession>Q7RVZ6</accession>
<sequence length="611" mass="67734">MDPAGVKMLLYTRLAPPKEPKRRSRAGCTFCHRLSLSRRLSDFGYDSDSASPPESTEVDYMFSPPDLHQSTYWNAPSPTPSHPLISPTESLFTLPDLSHAEELTEDAEDGGVAESWTTYTAVTTVSRPRPYYPDLAMIAPCPVTSPLFEFHSPAFSEFTDRPNRRALVDHFCNILSHLIVFREESGNPFQQLVLPLTRQSSPVLNAIFALASAHLEYRGIQNEEHSLFFHNQAIQGLGRLIEQSAKSNRNEILATIMLLIYYEVLVQRGRSNLVDGHLKGALTIMCTTPEPSDSTSIFLERAFRFYDVIAALSNGRAPLSAAPTAGCLMPFPPLGAPIASPLSNVDTLLGMATTLWPIIHRLSSIVTLKSDLQAAIWSNASASKIAVLRTELEATTQAIEAALSRWQPQLPPGFAPDEEVDQKTNKTDKVHSTHLSHGSKIDVMSPTVAERSRLHSIWHNALAYRHSAFVYLYRSVHGYRRSHRAVQEHTHRSLLHCAATVKHEGPMGALLWPLFVAACEAVTENDRGLAEQAFEKVKKRQGMRNIERAWEIVREVWERADRVESVAGAGAGAGAGVDRGAKEQEKLGDMETGEDLWRQVSREMGVSVVFG</sequence>
<dbReference type="OMA" id="GMTNIDR"/>
<keyword evidence="2" id="KW-0862">Zinc</keyword>
<dbReference type="InterPro" id="IPR021858">
    <property type="entry name" value="Fun_TF"/>
</dbReference>
<dbReference type="AlphaFoldDB" id="Q96U07"/>
<dbReference type="EMBL" id="AL389901">
    <property type="protein sequence ID" value="CAD11325.1"/>
    <property type="molecule type" value="Genomic_DNA"/>
</dbReference>